<evidence type="ECO:0000313" key="1">
    <source>
        <dbReference type="EMBL" id="KAK4244166.1"/>
    </source>
</evidence>
<comment type="caution">
    <text evidence="1">The sequence shown here is derived from an EMBL/GenBank/DDBJ whole genome shotgun (WGS) entry which is preliminary data.</text>
</comment>
<protein>
    <submittedName>
        <fullName evidence="1">Uncharacterized protein</fullName>
    </submittedName>
</protein>
<dbReference type="Proteomes" id="UP001303647">
    <property type="component" value="Unassembled WGS sequence"/>
</dbReference>
<reference evidence="1" key="2">
    <citation type="submission" date="2023-05" db="EMBL/GenBank/DDBJ databases">
        <authorList>
            <consortium name="Lawrence Berkeley National Laboratory"/>
            <person name="Steindorff A."/>
            <person name="Hensen N."/>
            <person name="Bonometti L."/>
            <person name="Westerberg I."/>
            <person name="Brannstrom I.O."/>
            <person name="Guillou S."/>
            <person name="Cros-Aarteil S."/>
            <person name="Calhoun S."/>
            <person name="Haridas S."/>
            <person name="Kuo A."/>
            <person name="Mondo S."/>
            <person name="Pangilinan J."/>
            <person name="Riley R."/>
            <person name="Labutti K."/>
            <person name="Andreopoulos B."/>
            <person name="Lipzen A."/>
            <person name="Chen C."/>
            <person name="Yanf M."/>
            <person name="Daum C."/>
            <person name="Ng V."/>
            <person name="Clum A."/>
            <person name="Ohm R."/>
            <person name="Martin F."/>
            <person name="Silar P."/>
            <person name="Natvig D."/>
            <person name="Lalanne C."/>
            <person name="Gautier V."/>
            <person name="Ament-Velasquez S.L."/>
            <person name="Kruys A."/>
            <person name="Hutchinson M.I."/>
            <person name="Powell A.J."/>
            <person name="Barry K."/>
            <person name="Miller A.N."/>
            <person name="Grigoriev I.V."/>
            <person name="Debuchy R."/>
            <person name="Gladieux P."/>
            <person name="Thoren M.H."/>
            <person name="Johannesson H."/>
        </authorList>
    </citation>
    <scope>NUCLEOTIDE SEQUENCE</scope>
    <source>
        <strain evidence="1">CBS 359.72</strain>
    </source>
</reference>
<evidence type="ECO:0000313" key="2">
    <source>
        <dbReference type="Proteomes" id="UP001303647"/>
    </source>
</evidence>
<gene>
    <name evidence="1" type="ORF">C7999DRAFT_17558</name>
</gene>
<keyword evidence="2" id="KW-1185">Reference proteome</keyword>
<dbReference type="AlphaFoldDB" id="A0AAN7CM50"/>
<organism evidence="1 2">
    <name type="scientific">Corynascus novoguineensis</name>
    <dbReference type="NCBI Taxonomy" id="1126955"/>
    <lineage>
        <taxon>Eukaryota</taxon>
        <taxon>Fungi</taxon>
        <taxon>Dikarya</taxon>
        <taxon>Ascomycota</taxon>
        <taxon>Pezizomycotina</taxon>
        <taxon>Sordariomycetes</taxon>
        <taxon>Sordariomycetidae</taxon>
        <taxon>Sordariales</taxon>
        <taxon>Chaetomiaceae</taxon>
        <taxon>Corynascus</taxon>
    </lineage>
</organism>
<reference evidence="1" key="1">
    <citation type="journal article" date="2023" name="Mol. Phylogenet. Evol.">
        <title>Genome-scale phylogeny and comparative genomics of the fungal order Sordariales.</title>
        <authorList>
            <person name="Hensen N."/>
            <person name="Bonometti L."/>
            <person name="Westerberg I."/>
            <person name="Brannstrom I.O."/>
            <person name="Guillou S."/>
            <person name="Cros-Aarteil S."/>
            <person name="Calhoun S."/>
            <person name="Haridas S."/>
            <person name="Kuo A."/>
            <person name="Mondo S."/>
            <person name="Pangilinan J."/>
            <person name="Riley R."/>
            <person name="LaButti K."/>
            <person name="Andreopoulos B."/>
            <person name="Lipzen A."/>
            <person name="Chen C."/>
            <person name="Yan M."/>
            <person name="Daum C."/>
            <person name="Ng V."/>
            <person name="Clum A."/>
            <person name="Steindorff A."/>
            <person name="Ohm R.A."/>
            <person name="Martin F."/>
            <person name="Silar P."/>
            <person name="Natvig D.O."/>
            <person name="Lalanne C."/>
            <person name="Gautier V."/>
            <person name="Ament-Velasquez S.L."/>
            <person name="Kruys A."/>
            <person name="Hutchinson M.I."/>
            <person name="Powell A.J."/>
            <person name="Barry K."/>
            <person name="Miller A.N."/>
            <person name="Grigoriev I.V."/>
            <person name="Debuchy R."/>
            <person name="Gladieux P."/>
            <person name="Hiltunen Thoren M."/>
            <person name="Johannesson H."/>
        </authorList>
    </citation>
    <scope>NUCLEOTIDE SEQUENCE</scope>
    <source>
        <strain evidence="1">CBS 359.72</strain>
    </source>
</reference>
<dbReference type="EMBL" id="MU857754">
    <property type="protein sequence ID" value="KAK4244166.1"/>
    <property type="molecule type" value="Genomic_DNA"/>
</dbReference>
<accession>A0AAN7CM50</accession>
<name>A0AAN7CM50_9PEZI</name>
<proteinExistence type="predicted"/>
<sequence length="225" mass="24389">MKSIYTSFFQCQQITHPGRIGYEVRKCVCIPGYDGWYPYLNTCCGYLPSTGTDDFRGNLGRIMTKLYSVCRDPAGNITSDGFSLCATEINYEECISPKDSSEGKTWVSFRGLLDGRSDNRMRLLSLAAVKANLTTSTTIEPAVSKMTATTAATELDTAASTTTPASETDSQVLCTTTGSQRITTTANPSFATRLNQVSQAGYVLRMLIVTGIAVELIQPGSSNLY</sequence>